<proteinExistence type="predicted"/>
<feature type="transmembrane region" description="Helical" evidence="1">
    <location>
        <begin position="98"/>
        <end position="119"/>
    </location>
</feature>
<keyword evidence="1" id="KW-1133">Transmembrane helix</keyword>
<dbReference type="Proteomes" id="UP000095287">
    <property type="component" value="Unplaced"/>
</dbReference>
<evidence type="ECO:0000256" key="1">
    <source>
        <dbReference type="SAM" id="Phobius"/>
    </source>
</evidence>
<evidence type="ECO:0000313" key="2">
    <source>
        <dbReference type="Proteomes" id="UP000095287"/>
    </source>
</evidence>
<keyword evidence="1" id="KW-0472">Membrane</keyword>
<name>A0A1I7XYH8_9BILA</name>
<accession>A0A1I7XYH8</accession>
<evidence type="ECO:0000313" key="3">
    <source>
        <dbReference type="WBParaSite" id="L893_g10609.t1"/>
    </source>
</evidence>
<reference evidence="3" key="1">
    <citation type="submission" date="2016-11" db="UniProtKB">
        <authorList>
            <consortium name="WormBaseParasite"/>
        </authorList>
    </citation>
    <scope>IDENTIFICATION</scope>
</reference>
<keyword evidence="1" id="KW-0812">Transmembrane</keyword>
<sequence>MVKSKNVYWCTLFAQKEPLTSLKETAPQSGDFLGMPNWSSFQCLSSIYPLNLRLTIRGIPILRDLTWHDAIDTKNYQGENLRNNTFQAILARRKPRGILVYIFAFAFPIRAPAIAGGSLHGSNLSKSTQTMRLI</sequence>
<keyword evidence="2" id="KW-1185">Reference proteome</keyword>
<dbReference type="AlphaFoldDB" id="A0A1I7XYH8"/>
<protein>
    <submittedName>
        <fullName evidence="3">Transposase</fullName>
    </submittedName>
</protein>
<dbReference type="WBParaSite" id="L893_g10609.t1">
    <property type="protein sequence ID" value="L893_g10609.t1"/>
    <property type="gene ID" value="L893_g10609"/>
</dbReference>
<organism evidence="2 3">
    <name type="scientific">Steinernema glaseri</name>
    <dbReference type="NCBI Taxonomy" id="37863"/>
    <lineage>
        <taxon>Eukaryota</taxon>
        <taxon>Metazoa</taxon>
        <taxon>Ecdysozoa</taxon>
        <taxon>Nematoda</taxon>
        <taxon>Chromadorea</taxon>
        <taxon>Rhabditida</taxon>
        <taxon>Tylenchina</taxon>
        <taxon>Panagrolaimomorpha</taxon>
        <taxon>Strongyloidoidea</taxon>
        <taxon>Steinernematidae</taxon>
        <taxon>Steinernema</taxon>
    </lineage>
</organism>